<evidence type="ECO:0000313" key="1">
    <source>
        <dbReference type="EMBL" id="MPQ61291.1"/>
    </source>
</evidence>
<evidence type="ECO:0000313" key="2">
    <source>
        <dbReference type="Proteomes" id="UP000342249"/>
    </source>
</evidence>
<name>A0A5N7IXT5_9CLOT</name>
<organism evidence="1 2">
    <name type="scientific">Clostridium estertheticum</name>
    <dbReference type="NCBI Taxonomy" id="238834"/>
    <lineage>
        <taxon>Bacteria</taxon>
        <taxon>Bacillati</taxon>
        <taxon>Bacillota</taxon>
        <taxon>Clostridia</taxon>
        <taxon>Eubacteriales</taxon>
        <taxon>Clostridiaceae</taxon>
        <taxon>Clostridium</taxon>
    </lineage>
</organism>
<dbReference type="RefSeq" id="WP_152750657.1">
    <property type="nucleotide sequence ID" value="NZ_JAIZZZ010000015.1"/>
</dbReference>
<gene>
    <name evidence="1" type="ORF">E4V82_04115</name>
</gene>
<dbReference type="EMBL" id="SPSF01000015">
    <property type="protein sequence ID" value="MPQ61291.1"/>
    <property type="molecule type" value="Genomic_DNA"/>
</dbReference>
<reference evidence="1 2" key="1">
    <citation type="journal article" date="2019" name="Lett. Appl. Microbiol.">
        <title>A case of 'blown pack' spoilage of vacuum-packaged pork likely associated with Clostridium estertheticum in Canada.</title>
        <authorList>
            <person name="Zhang P."/>
            <person name="Ward P."/>
            <person name="McMullen L.M."/>
            <person name="Yang X."/>
        </authorList>
    </citation>
    <scope>NUCLEOTIDE SEQUENCE [LARGE SCALE GENOMIC DNA]</scope>
    <source>
        <strain evidence="1 2">MA19</strain>
    </source>
</reference>
<accession>A0A5N7IXT5</accession>
<sequence>MIKKELDFDEVLLYLEKLPFNKFKEENIVYELIFSDSHYKITNVMRIWRLLKAILLKFKLEYIYH</sequence>
<protein>
    <submittedName>
        <fullName evidence="1">Uncharacterized protein</fullName>
    </submittedName>
</protein>
<dbReference type="AlphaFoldDB" id="A0A5N7IXT5"/>
<dbReference type="Proteomes" id="UP000342249">
    <property type="component" value="Unassembled WGS sequence"/>
</dbReference>
<proteinExistence type="predicted"/>
<comment type="caution">
    <text evidence="1">The sequence shown here is derived from an EMBL/GenBank/DDBJ whole genome shotgun (WGS) entry which is preliminary data.</text>
</comment>